<dbReference type="AlphaFoldDB" id="A0A438F8F0"/>
<sequence length="572" mass="66033">MHKLGFSGLKSLDQFKSLSGSIPGTAKTFSVPGRPSSDSITLGSFANLKLTAEKLVKEQASVKTDLEMANSKLKKSMEDIQILEEKLQYALNENAKLKHLACQVQDAEKDKELFEDKLSASSVAFDGLNDQMNGLSLKLESVEESIKNYAMIKQFEATVAASRLATESLNSKLEEVHIELRLKEDEFKHLIVSQENLEKEKSHLQLSNVDFAKQLALSLQERKIIEDLVQKWSVKLIDLDKQSLNFSDKFDQLNHMNCSYVKLAQQERDLAAKHSQQQYAQLHHTFLCIASEKDALQLKNQLAEECRLAGEKIQMLESEVENLVSRKIDKEMLVTKLEEIINTQSESLKSSENKMKDLLLKLSTLETENKDNTEKLQAEILKKADEIEILQKEGEKDKQHVDSLENQVSQLQNILQEKEQLILQYKDRVKQLEVQNIENQALLDAAESKITETKKQYDLMLETKQLELSRHLKEISQRNDQAINDIRKKYEVEKLEIIILRKKRFTHNHCLLQHVHESCFLPILNLQMDEVVREMERKCDQKLAECKEESRLYLMHIQEEHTNLVVIRIMPD</sequence>
<dbReference type="EMBL" id="QGNW01001099">
    <property type="protein sequence ID" value="RVW56022.1"/>
    <property type="molecule type" value="Genomic_DNA"/>
</dbReference>
<accession>A0A438F8F0</accession>
<evidence type="ECO:0000313" key="3">
    <source>
        <dbReference type="Proteomes" id="UP000288805"/>
    </source>
</evidence>
<reference evidence="2 3" key="1">
    <citation type="journal article" date="2018" name="PLoS Genet.">
        <title>Population sequencing reveals clonal diversity and ancestral inbreeding in the grapevine cultivar Chardonnay.</title>
        <authorList>
            <person name="Roach M.J."/>
            <person name="Johnson D.L."/>
            <person name="Bohlmann J."/>
            <person name="van Vuuren H.J."/>
            <person name="Jones S.J."/>
            <person name="Pretorius I.S."/>
            <person name="Schmidt S.A."/>
            <person name="Borneman A.R."/>
        </authorList>
    </citation>
    <scope>NUCLEOTIDE SEQUENCE [LARGE SCALE GENOMIC DNA]</scope>
    <source>
        <strain evidence="3">cv. Chardonnay</strain>
        <tissue evidence="2">Leaf</tissue>
    </source>
</reference>
<organism evidence="2 3">
    <name type="scientific">Vitis vinifera</name>
    <name type="common">Grape</name>
    <dbReference type="NCBI Taxonomy" id="29760"/>
    <lineage>
        <taxon>Eukaryota</taxon>
        <taxon>Viridiplantae</taxon>
        <taxon>Streptophyta</taxon>
        <taxon>Embryophyta</taxon>
        <taxon>Tracheophyta</taxon>
        <taxon>Spermatophyta</taxon>
        <taxon>Magnoliopsida</taxon>
        <taxon>eudicotyledons</taxon>
        <taxon>Gunneridae</taxon>
        <taxon>Pentapetalae</taxon>
        <taxon>rosids</taxon>
        <taxon>Vitales</taxon>
        <taxon>Vitaceae</taxon>
        <taxon>Viteae</taxon>
        <taxon>Vitis</taxon>
    </lineage>
</organism>
<comment type="caution">
    <text evidence="2">The sequence shown here is derived from an EMBL/GenBank/DDBJ whole genome shotgun (WGS) entry which is preliminary data.</text>
</comment>
<dbReference type="Proteomes" id="UP000288805">
    <property type="component" value="Unassembled WGS sequence"/>
</dbReference>
<feature type="coiled-coil region" evidence="1">
    <location>
        <begin position="299"/>
        <end position="463"/>
    </location>
</feature>
<evidence type="ECO:0000313" key="2">
    <source>
        <dbReference type="EMBL" id="RVW56022.1"/>
    </source>
</evidence>
<keyword evidence="1" id="KW-0175">Coiled coil</keyword>
<evidence type="ECO:0000256" key="1">
    <source>
        <dbReference type="SAM" id="Coils"/>
    </source>
</evidence>
<name>A0A438F8F0_VITVI</name>
<protein>
    <submittedName>
        <fullName evidence="2">Synaptonemal complex protein 2</fullName>
    </submittedName>
</protein>
<feature type="coiled-coil region" evidence="1">
    <location>
        <begin position="66"/>
        <end position="145"/>
    </location>
</feature>
<gene>
    <name evidence="2" type="primary">ZYP1B_1</name>
    <name evidence="2" type="ORF">CK203_093348</name>
</gene>
<proteinExistence type="predicted"/>